<dbReference type="PIRSF" id="PIRSF002808">
    <property type="entry name" value="Hexose_phosphate_transp"/>
    <property type="match status" value="1"/>
</dbReference>
<keyword evidence="2 6" id="KW-0812">Transmembrane</keyword>
<evidence type="ECO:0000259" key="7">
    <source>
        <dbReference type="PROSITE" id="PS50850"/>
    </source>
</evidence>
<feature type="transmembrane region" description="Helical" evidence="6">
    <location>
        <begin position="78"/>
        <end position="94"/>
    </location>
</feature>
<evidence type="ECO:0000256" key="6">
    <source>
        <dbReference type="SAM" id="Phobius"/>
    </source>
</evidence>
<dbReference type="CDD" id="cd17319">
    <property type="entry name" value="MFS_ExuT_GudP_like"/>
    <property type="match status" value="1"/>
</dbReference>
<feature type="transmembrane region" description="Helical" evidence="6">
    <location>
        <begin position="146"/>
        <end position="174"/>
    </location>
</feature>
<dbReference type="InterPro" id="IPR000849">
    <property type="entry name" value="Sugar_P_transporter"/>
</dbReference>
<dbReference type="InterPro" id="IPR036259">
    <property type="entry name" value="MFS_trans_sf"/>
</dbReference>
<dbReference type="InterPro" id="IPR020846">
    <property type="entry name" value="MFS_dom"/>
</dbReference>
<accession>A0A0Q0DL41</accession>
<evidence type="ECO:0000256" key="1">
    <source>
        <dbReference type="ARBA" id="ARBA00004141"/>
    </source>
</evidence>
<feature type="transmembrane region" description="Helical" evidence="6">
    <location>
        <begin position="441"/>
        <end position="462"/>
    </location>
</feature>
<feature type="transmembrane region" description="Helical" evidence="6">
    <location>
        <begin position="233"/>
        <end position="254"/>
    </location>
</feature>
<reference evidence="8 9" key="1">
    <citation type="submission" date="2015-09" db="EMBL/GenBank/DDBJ databases">
        <title>Genome announcement of multiple Pseudomonas syringae strains.</title>
        <authorList>
            <person name="Thakur S."/>
            <person name="Wang P.W."/>
            <person name="Gong Y."/>
            <person name="Weir B.S."/>
            <person name="Guttman D.S."/>
        </authorList>
    </citation>
    <scope>NUCLEOTIDE SEQUENCE [LARGE SCALE GENOMIC DNA]</scope>
    <source>
        <strain evidence="8 9">ICMP16929</strain>
    </source>
</reference>
<dbReference type="PANTHER" id="PTHR11662">
    <property type="entry name" value="SOLUTE CARRIER FAMILY 17"/>
    <property type="match status" value="1"/>
</dbReference>
<dbReference type="Gene3D" id="1.20.1250.20">
    <property type="entry name" value="MFS general substrate transporter like domains"/>
    <property type="match status" value="2"/>
</dbReference>
<dbReference type="InterPro" id="IPR011701">
    <property type="entry name" value="MFS"/>
</dbReference>
<evidence type="ECO:0000256" key="2">
    <source>
        <dbReference type="ARBA" id="ARBA00022692"/>
    </source>
</evidence>
<dbReference type="NCBIfam" id="TIGR00893">
    <property type="entry name" value="2A0114"/>
    <property type="match status" value="1"/>
</dbReference>
<dbReference type="Pfam" id="PF07690">
    <property type="entry name" value="MFS_1"/>
    <property type="match status" value="1"/>
</dbReference>
<feature type="transmembrane region" description="Helical" evidence="6">
    <location>
        <begin position="307"/>
        <end position="327"/>
    </location>
</feature>
<gene>
    <name evidence="8" type="ORF">ALO94_05054</name>
</gene>
<protein>
    <submittedName>
        <fullName evidence="8">MFS transporter, phthalate permease family</fullName>
    </submittedName>
</protein>
<dbReference type="PATRIC" id="fig|264459.3.peg.3259"/>
<proteinExistence type="inferred from homology"/>
<dbReference type="GO" id="GO:0022857">
    <property type="term" value="F:transmembrane transporter activity"/>
    <property type="evidence" value="ECO:0007669"/>
    <property type="project" value="InterPro"/>
</dbReference>
<dbReference type="Proteomes" id="UP000050384">
    <property type="component" value="Unassembled WGS sequence"/>
</dbReference>
<dbReference type="AlphaFoldDB" id="A0A0Q0DL41"/>
<dbReference type="GO" id="GO:0016020">
    <property type="term" value="C:membrane"/>
    <property type="evidence" value="ECO:0007669"/>
    <property type="project" value="UniProtKB-SubCell"/>
</dbReference>
<dbReference type="PANTHER" id="PTHR11662:SF333">
    <property type="entry name" value="D-GALACTONATE TRANSPORTER"/>
    <property type="match status" value="1"/>
</dbReference>
<dbReference type="EMBL" id="LJRI01001120">
    <property type="protein sequence ID" value="KPY73844.1"/>
    <property type="molecule type" value="Genomic_DNA"/>
</dbReference>
<organism evidence="8 9">
    <name type="scientific">Pseudomonas syringae pv. spinaceae</name>
    <dbReference type="NCBI Taxonomy" id="264459"/>
    <lineage>
        <taxon>Bacteria</taxon>
        <taxon>Pseudomonadati</taxon>
        <taxon>Pseudomonadota</taxon>
        <taxon>Gammaproteobacteria</taxon>
        <taxon>Pseudomonadales</taxon>
        <taxon>Pseudomonadaceae</taxon>
        <taxon>Pseudomonas</taxon>
        <taxon>Pseudomonas syringae</taxon>
    </lineage>
</organism>
<feature type="transmembrane region" description="Helical" evidence="6">
    <location>
        <begin position="380"/>
        <end position="398"/>
    </location>
</feature>
<comment type="caution">
    <text evidence="8">The sequence shown here is derived from an EMBL/GenBank/DDBJ whole genome shotgun (WGS) entry which is preliminary data.</text>
</comment>
<sequence length="495" mass="54203">MIKTGRSASDFEGAARRMYVTQSVTKCITTRSVGTRISVSSAHLYRSTDLNKSNKRLQAMRTRTMEGAASLVTPSRKRFFIMVLLFITVVINYLDRSNLSIAAPALTAELGLDTVHVGLIFSAFGWTYAAMQLPGGWLVDRVPPRILYTAALLLWSIATIMLGFAASFIALFVLRMAVGALEAPAYPINSRVVTTWFPERERATAIGVYTSGQFVGLAFLTPVLAWLQAHYGWHMVFVVTGGVGVLWAFIWYAVYREPRDFKGVNQQEIDLIKEGGGLVDIQTEADKQKQGFSWLDLGIVLSKRKLWGIYLGQFCLNSTLWFFLTWFPTYLVKYRGMDFIKSGLLASLPFLAAFVGVLCSGFFSDWLIRRGHSVGFARKLPIIAGLLISTSIIGANFVDSTPLVITFLALAFFGNGLASITWSLVSTLAPARLLGLTGGTFNFIGNLAAIATPIVIGFLATGDSFAPAITYISALALLGALSYILLVGKVERIEL</sequence>
<evidence type="ECO:0000256" key="5">
    <source>
        <dbReference type="ARBA" id="ARBA00038514"/>
    </source>
</evidence>
<comment type="subcellular location">
    <subcellularLocation>
        <location evidence="1">Membrane</location>
        <topology evidence="1">Multi-pass membrane protein</topology>
    </subcellularLocation>
</comment>
<keyword evidence="4 6" id="KW-0472">Membrane</keyword>
<evidence type="ECO:0000256" key="3">
    <source>
        <dbReference type="ARBA" id="ARBA00022989"/>
    </source>
</evidence>
<feature type="domain" description="Major facilitator superfamily (MFS) profile" evidence="7">
    <location>
        <begin position="81"/>
        <end position="491"/>
    </location>
</feature>
<name>A0A0Q0DL41_PSESX</name>
<feature type="transmembrane region" description="Helical" evidence="6">
    <location>
        <begin position="347"/>
        <end position="368"/>
    </location>
</feature>
<keyword evidence="3 6" id="KW-1133">Transmembrane helix</keyword>
<evidence type="ECO:0000256" key="4">
    <source>
        <dbReference type="ARBA" id="ARBA00023136"/>
    </source>
</evidence>
<dbReference type="InterPro" id="IPR050382">
    <property type="entry name" value="MFS_Na/Anion_cotransporter"/>
</dbReference>
<feature type="transmembrane region" description="Helical" evidence="6">
    <location>
        <begin position="404"/>
        <end position="429"/>
    </location>
</feature>
<feature type="transmembrane region" description="Helical" evidence="6">
    <location>
        <begin position="468"/>
        <end position="488"/>
    </location>
</feature>
<comment type="similarity">
    <text evidence="5">Belongs to the major facilitator superfamily. Phthalate permease family.</text>
</comment>
<evidence type="ECO:0000313" key="8">
    <source>
        <dbReference type="EMBL" id="KPY73844.1"/>
    </source>
</evidence>
<evidence type="ECO:0000313" key="9">
    <source>
        <dbReference type="Proteomes" id="UP000050384"/>
    </source>
</evidence>
<dbReference type="PROSITE" id="PS50850">
    <property type="entry name" value="MFS"/>
    <property type="match status" value="1"/>
</dbReference>
<dbReference type="SUPFAM" id="SSF103473">
    <property type="entry name" value="MFS general substrate transporter"/>
    <property type="match status" value="1"/>
</dbReference>